<dbReference type="Proteomes" id="UP000053352">
    <property type="component" value="Unassembled WGS sequence"/>
</dbReference>
<name>A0A0V8RUQ1_PYROC</name>
<keyword evidence="2" id="KW-1185">Reference proteome</keyword>
<dbReference type="AlphaFoldDB" id="A0A0V8RUQ1"/>
<organism evidence="1 2">
    <name type="scientific">Pyrodictium occultum</name>
    <dbReference type="NCBI Taxonomy" id="2309"/>
    <lineage>
        <taxon>Archaea</taxon>
        <taxon>Thermoproteota</taxon>
        <taxon>Thermoprotei</taxon>
        <taxon>Desulfurococcales</taxon>
        <taxon>Pyrodictiaceae</taxon>
        <taxon>Pyrodictium</taxon>
    </lineage>
</organism>
<reference evidence="1 2" key="1">
    <citation type="submission" date="2015-11" db="EMBL/GenBank/DDBJ databases">
        <title>Genome sequence of Pyrodictium occultum PL-19, a marine hyperthermophilic archaeon isolated from Volcano, Italy.</title>
        <authorList>
            <person name="Utturkar S."/>
            <person name="Huber H."/>
            <person name="Leptihn S."/>
            <person name="Brown S."/>
            <person name="Stetter K.O."/>
            <person name="Podar M."/>
        </authorList>
    </citation>
    <scope>NUCLEOTIDE SEQUENCE [LARGE SCALE GENOMIC DNA]</scope>
    <source>
        <strain evidence="1 2">PL-19</strain>
    </source>
</reference>
<proteinExistence type="predicted"/>
<evidence type="ECO:0000313" key="1">
    <source>
        <dbReference type="EMBL" id="KSW11788.1"/>
    </source>
</evidence>
<sequence>MYGSRPIAWAITAWPMEQLAGEDLDEKHSKALKTLRRNLYAYLSRKGAEWTEVDEETGGFNILLPGTYEDAARALQALWLSLHLVYMVSSREPSVWPEATEVYEIHRSYLEVIEHIGVRQLTFKQANQIVETASYIALLSTPLFPELFELLALDKPVAVVLHALSLYSS</sequence>
<accession>A0A0V8RUQ1</accession>
<evidence type="ECO:0000313" key="2">
    <source>
        <dbReference type="Proteomes" id="UP000053352"/>
    </source>
</evidence>
<gene>
    <name evidence="1" type="ORF">CF15_02995</name>
</gene>
<protein>
    <submittedName>
        <fullName evidence="1">Uncharacterized protein</fullName>
    </submittedName>
</protein>
<dbReference type="EMBL" id="LNTB01000001">
    <property type="protein sequence ID" value="KSW11788.1"/>
    <property type="molecule type" value="Genomic_DNA"/>
</dbReference>
<comment type="caution">
    <text evidence="1">The sequence shown here is derived from an EMBL/GenBank/DDBJ whole genome shotgun (WGS) entry which is preliminary data.</text>
</comment>